<name>A0ABS6WHK6_9BIFI</name>
<evidence type="ECO:0000256" key="1">
    <source>
        <dbReference type="SAM" id="MobiDB-lite"/>
    </source>
</evidence>
<reference evidence="2 3" key="1">
    <citation type="submission" date="2021-05" db="EMBL/GenBank/DDBJ databases">
        <title>Phylogenetic classification of ten novel species belonging to the genus Bifidobacterium comprising B. colchicus sp. nov., B. abeli sp. nov., B. bicoloris sp. nov., B. guerezis sp. nov., B. rosaliae sp. nov., B. santillanensis sp. nov., B. argentati sp. nov., B. amazzoni sp. nov., B. pluviali sp. nov., and B. pinnaculum sp. nov.</title>
        <authorList>
            <person name="Lugli G.A."/>
            <person name="Ruiz Garcia L."/>
            <person name="Margolles A."/>
            <person name="Ventura M."/>
        </authorList>
    </citation>
    <scope>NUCLEOTIDE SEQUENCE [LARGE SCALE GENOMIC DNA]</scope>
    <source>
        <strain evidence="2 3">82T10</strain>
    </source>
</reference>
<dbReference type="Proteomes" id="UP000700815">
    <property type="component" value="Unassembled WGS sequence"/>
</dbReference>
<comment type="caution">
    <text evidence="2">The sequence shown here is derived from an EMBL/GenBank/DDBJ whole genome shotgun (WGS) entry which is preliminary data.</text>
</comment>
<proteinExistence type="predicted"/>
<keyword evidence="3" id="KW-1185">Reference proteome</keyword>
<dbReference type="EMBL" id="JAHBBH010000048">
    <property type="protein sequence ID" value="MBW3093534.1"/>
    <property type="molecule type" value="Genomic_DNA"/>
</dbReference>
<sequence>MDERWMRALRAKGINVGGQTSETGGNGRRAKSHTDTGLSGKPGNARHQSQPVFAERAKPFKATGHKGGISRQGN</sequence>
<evidence type="ECO:0000313" key="2">
    <source>
        <dbReference type="EMBL" id="MBW3093534.1"/>
    </source>
</evidence>
<protein>
    <submittedName>
        <fullName evidence="2">Uncharacterized protein</fullName>
    </submittedName>
</protein>
<dbReference type="RefSeq" id="WP_219059501.1">
    <property type="nucleotide sequence ID" value="NZ_JAHBBH010000048.1"/>
</dbReference>
<feature type="region of interest" description="Disordered" evidence="1">
    <location>
        <begin position="13"/>
        <end position="74"/>
    </location>
</feature>
<gene>
    <name evidence="2" type="ORF">KIH79_11505</name>
</gene>
<evidence type="ECO:0000313" key="3">
    <source>
        <dbReference type="Proteomes" id="UP000700815"/>
    </source>
</evidence>
<accession>A0ABS6WHK6</accession>
<organism evidence="2 3">
    <name type="scientific">Bifidobacterium miconis</name>
    <dbReference type="NCBI Taxonomy" id="2834435"/>
    <lineage>
        <taxon>Bacteria</taxon>
        <taxon>Bacillati</taxon>
        <taxon>Actinomycetota</taxon>
        <taxon>Actinomycetes</taxon>
        <taxon>Bifidobacteriales</taxon>
        <taxon>Bifidobacteriaceae</taxon>
        <taxon>Bifidobacterium</taxon>
    </lineage>
</organism>